<evidence type="ECO:0000313" key="3">
    <source>
        <dbReference type="Proteomes" id="UP000468443"/>
    </source>
</evidence>
<feature type="compositionally biased region" description="Basic and acidic residues" evidence="1">
    <location>
        <begin position="259"/>
        <end position="270"/>
    </location>
</feature>
<proteinExistence type="predicted"/>
<dbReference type="Pfam" id="PF20113">
    <property type="entry name" value="DUF6503"/>
    <property type="match status" value="1"/>
</dbReference>
<dbReference type="AlphaFoldDB" id="A0A6P0UCN8"/>
<evidence type="ECO:0000256" key="1">
    <source>
        <dbReference type="SAM" id="MobiDB-lite"/>
    </source>
</evidence>
<dbReference type="Proteomes" id="UP000468443">
    <property type="component" value="Unassembled WGS sequence"/>
</dbReference>
<dbReference type="PROSITE" id="PS51257">
    <property type="entry name" value="PROKAR_LIPOPROTEIN"/>
    <property type="match status" value="1"/>
</dbReference>
<evidence type="ECO:0000313" key="2">
    <source>
        <dbReference type="EMBL" id="NER10807.1"/>
    </source>
</evidence>
<evidence type="ECO:0008006" key="4">
    <source>
        <dbReference type="Google" id="ProtNLM"/>
    </source>
</evidence>
<dbReference type="RefSeq" id="WP_163693172.1">
    <property type="nucleotide sequence ID" value="NZ_FXTW01000002.1"/>
</dbReference>
<comment type="caution">
    <text evidence="2">The sequence shown here is derived from an EMBL/GenBank/DDBJ whole genome shotgun (WGS) entry which is preliminary data.</text>
</comment>
<name>A0A6P0UCN8_9FLAO</name>
<dbReference type="EMBL" id="JAABOP010000002">
    <property type="protein sequence ID" value="NER10807.1"/>
    <property type="molecule type" value="Genomic_DNA"/>
</dbReference>
<feature type="region of interest" description="Disordered" evidence="1">
    <location>
        <begin position="250"/>
        <end position="270"/>
    </location>
</feature>
<sequence>MHRPLLWIWAFVLLSCGEIPKKENRNDDQTAEDSPVSDTRYPQALEKVFQVHGGLDTWKQQRYLSYEIPKDSGVERHHINLYSREDLVETDTYKMGYDGKDVWIWDPGQQYKGDPVFYHNLMFYFYAMPFVLADPGIQYFEIEPLAFNGKEYPGIGIRYYDGVGTSPKDEYFLHYDPQSYEMAWLGYTVTYRTGVPSEDVHWIRYDDWISVSGLRLPGSMTWYSAEDGLPVSERNTVKFQEIVLSETPADPSVFAMPEGGEKREPAKAGE</sequence>
<reference evidence="2 3" key="1">
    <citation type="submission" date="2020-01" db="EMBL/GenBank/DDBJ databases">
        <title>Muriicola jejuensis KCTC 22299.</title>
        <authorList>
            <person name="Wang G."/>
        </authorList>
    </citation>
    <scope>NUCLEOTIDE SEQUENCE [LARGE SCALE GENOMIC DNA]</scope>
    <source>
        <strain evidence="2 3">KCTC 22299</strain>
    </source>
</reference>
<dbReference type="InterPro" id="IPR045444">
    <property type="entry name" value="DUF6503"/>
</dbReference>
<accession>A0A6P0UCN8</accession>
<keyword evidence="3" id="KW-1185">Reference proteome</keyword>
<protein>
    <recommendedName>
        <fullName evidence="4">Threonine synthase</fullName>
    </recommendedName>
</protein>
<gene>
    <name evidence="2" type="ORF">GWK09_09795</name>
</gene>
<organism evidence="2 3">
    <name type="scientific">Muriicola jejuensis</name>
    <dbReference type="NCBI Taxonomy" id="504488"/>
    <lineage>
        <taxon>Bacteria</taxon>
        <taxon>Pseudomonadati</taxon>
        <taxon>Bacteroidota</taxon>
        <taxon>Flavobacteriia</taxon>
        <taxon>Flavobacteriales</taxon>
        <taxon>Flavobacteriaceae</taxon>
        <taxon>Muriicola</taxon>
    </lineage>
</organism>